<dbReference type="PROSITE" id="PS01066">
    <property type="entry name" value="UPP_SYNTHASE"/>
    <property type="match status" value="1"/>
</dbReference>
<organism evidence="3 4">
    <name type="scientific">Helicobacter ibis</name>
    <dbReference type="NCBI Taxonomy" id="2962633"/>
    <lineage>
        <taxon>Bacteria</taxon>
        <taxon>Pseudomonadati</taxon>
        <taxon>Campylobacterota</taxon>
        <taxon>Epsilonproteobacteria</taxon>
        <taxon>Campylobacterales</taxon>
        <taxon>Helicobacteraceae</taxon>
        <taxon>Helicobacter</taxon>
    </lineage>
</organism>
<comment type="similarity">
    <text evidence="2">Belongs to the UPP synthase family.</text>
</comment>
<feature type="binding site" evidence="2">
    <location>
        <position position="60"/>
    </location>
    <ligand>
        <name>substrate</name>
    </ligand>
</feature>
<name>A0ABT4VEM0_9HELI</name>
<feature type="binding site" evidence="2">
    <location>
        <begin position="176"/>
        <end position="178"/>
    </location>
    <ligand>
        <name>substrate</name>
    </ligand>
</feature>
<dbReference type="InterPro" id="IPR036424">
    <property type="entry name" value="UPP_synth-like_sf"/>
</dbReference>
<reference evidence="3 4" key="1">
    <citation type="submission" date="2023-01" db="EMBL/GenBank/DDBJ databases">
        <title>Description of Helicobacter ibis sp. nov. isolated from faecal droppings of black-faced ibis (Theristicus melanopis).</title>
        <authorList>
            <person name="Lopez-Cantillo M."/>
            <person name="Vidal-Veuthey B."/>
            <person name="Mella A."/>
            <person name="De La Haba R."/>
            <person name="Collado L."/>
        </authorList>
    </citation>
    <scope>NUCLEOTIDE SEQUENCE [LARGE SCALE GENOMIC DNA]</scope>
    <source>
        <strain evidence="3 4">A82</strain>
    </source>
</reference>
<keyword evidence="2" id="KW-0479">Metal-binding</keyword>
<feature type="binding site" evidence="2">
    <location>
        <position position="189"/>
    </location>
    <ligand>
        <name>Mg(2+)</name>
        <dbReference type="ChEBI" id="CHEBI:18420"/>
    </ligand>
</feature>
<feature type="binding site" evidence="2">
    <location>
        <begin position="10"/>
        <end position="13"/>
    </location>
    <ligand>
        <name>substrate</name>
    </ligand>
</feature>
<dbReference type="NCBIfam" id="NF011407">
    <property type="entry name" value="PRK14833.1"/>
    <property type="match status" value="1"/>
</dbReference>
<feature type="binding site" evidence="2">
    <location>
        <position position="14"/>
    </location>
    <ligand>
        <name>substrate</name>
    </ligand>
</feature>
<comment type="cofactor">
    <cofactor evidence="2">
        <name>Mg(2+)</name>
        <dbReference type="ChEBI" id="CHEBI:18420"/>
    </cofactor>
    <text evidence="2">Binds 2 magnesium ions per subunit.</text>
</comment>
<comment type="subunit">
    <text evidence="2">Homodimer.</text>
</comment>
<keyword evidence="4" id="KW-1185">Reference proteome</keyword>
<gene>
    <name evidence="3" type="ORF">PF021_05630</name>
</gene>
<dbReference type="RefSeq" id="WP_271021458.1">
    <property type="nucleotide sequence ID" value="NZ_JAQHXR010000002.1"/>
</dbReference>
<feature type="binding site" evidence="2">
    <location>
        <position position="58"/>
    </location>
    <ligand>
        <name>substrate</name>
    </ligand>
</feature>
<dbReference type="EC" id="2.5.1.-" evidence="2"/>
<evidence type="ECO:0000256" key="2">
    <source>
        <dbReference type="HAMAP-Rule" id="MF_01139"/>
    </source>
</evidence>
<comment type="caution">
    <text evidence="3">The sequence shown here is derived from an EMBL/GenBank/DDBJ whole genome shotgun (WGS) entry which is preliminary data.</text>
</comment>
<dbReference type="HAMAP" id="MF_01139">
    <property type="entry name" value="ISPT"/>
    <property type="match status" value="1"/>
</dbReference>
<comment type="function">
    <text evidence="2">Catalyzes the condensation of isopentenyl diphosphate (IPP) with allylic pyrophosphates generating different type of terpenoids.</text>
</comment>
<dbReference type="NCBIfam" id="TIGR00055">
    <property type="entry name" value="uppS"/>
    <property type="match status" value="1"/>
</dbReference>
<feature type="binding site" evidence="2">
    <location>
        <position position="26"/>
    </location>
    <ligand>
        <name>substrate</name>
    </ligand>
</feature>
<feature type="binding site" evidence="2">
    <location>
        <position position="22"/>
    </location>
    <ligand>
        <name>substrate</name>
    </ligand>
</feature>
<feature type="active site" evidence="2">
    <location>
        <position position="9"/>
    </location>
</feature>
<dbReference type="PANTHER" id="PTHR10291:SF0">
    <property type="entry name" value="DEHYDRODOLICHYL DIPHOSPHATE SYNTHASE 2"/>
    <property type="match status" value="1"/>
</dbReference>
<dbReference type="Gene3D" id="3.40.1180.10">
    <property type="entry name" value="Decaprenyl diphosphate synthase-like"/>
    <property type="match status" value="1"/>
</dbReference>
<dbReference type="Proteomes" id="UP001210261">
    <property type="component" value="Unassembled WGS sequence"/>
</dbReference>
<dbReference type="CDD" id="cd00475">
    <property type="entry name" value="Cis_IPPS"/>
    <property type="match status" value="1"/>
</dbReference>
<dbReference type="GO" id="GO:0008834">
    <property type="term" value="F:ditrans,polycis-undecaprenyl-diphosphate synthase [(2E,6E)-farnesyl-diphosphate specific] activity"/>
    <property type="evidence" value="ECO:0007669"/>
    <property type="project" value="UniProtKB-EC"/>
</dbReference>
<sequence length="224" mass="26474">MNHLAIIMDGNGRWAKKRFRPRIFGHQEGAKNIEKITEFCLNRDIKYLTLYAFSTENWKRPKSEVEFLMDLLERYIKEKRDSYIENKVAFRTIGDISIFSDSLQESIRQLELDSKEDSKITQILALNYGSRDELRRAFLKMKENDIEITEENISKNLDTAFFPEVDMLIRTGGECRLSNFLLWQCAYAELFFSDTLWPDFSVDELDSMVMQFSKRNRKFGGILE</sequence>
<evidence type="ECO:0000313" key="4">
    <source>
        <dbReference type="Proteomes" id="UP001210261"/>
    </source>
</evidence>
<dbReference type="EMBL" id="JAQHXR010000002">
    <property type="protein sequence ID" value="MDA3969155.1"/>
    <property type="molecule type" value="Genomic_DNA"/>
</dbReference>
<keyword evidence="2" id="KW-0460">Magnesium</keyword>
<dbReference type="InterPro" id="IPR018520">
    <property type="entry name" value="UPP_synth-like_CS"/>
</dbReference>
<accession>A0ABT4VEM0</accession>
<proteinExistence type="inferred from homology"/>
<feature type="binding site" evidence="2">
    <location>
        <begin position="54"/>
        <end position="56"/>
    </location>
    <ligand>
        <name>substrate</name>
    </ligand>
</feature>
<dbReference type="SUPFAM" id="SSF64005">
    <property type="entry name" value="Undecaprenyl diphosphate synthase"/>
    <property type="match status" value="1"/>
</dbReference>
<feature type="active site" description="Proton acceptor" evidence="2">
    <location>
        <position position="57"/>
    </location>
</feature>
<dbReference type="PANTHER" id="PTHR10291">
    <property type="entry name" value="DEHYDRODOLICHYL DIPHOSPHATE SYNTHASE FAMILY MEMBER"/>
    <property type="match status" value="1"/>
</dbReference>
<dbReference type="Pfam" id="PF01255">
    <property type="entry name" value="Prenyltransf"/>
    <property type="match status" value="1"/>
</dbReference>
<feature type="binding site" evidence="2">
    <location>
        <position position="170"/>
    </location>
    <ligand>
        <name>substrate</name>
    </ligand>
</feature>
<feature type="binding site" evidence="2">
    <location>
        <position position="9"/>
    </location>
    <ligand>
        <name>Mg(2+)</name>
        <dbReference type="ChEBI" id="CHEBI:18420"/>
    </ligand>
</feature>
<evidence type="ECO:0000313" key="3">
    <source>
        <dbReference type="EMBL" id="MDA3969155.1"/>
    </source>
</evidence>
<dbReference type="InterPro" id="IPR001441">
    <property type="entry name" value="UPP_synth-like"/>
</dbReference>
<keyword evidence="1 2" id="KW-0808">Transferase</keyword>
<protein>
    <recommendedName>
        <fullName evidence="2">Isoprenyl transferase</fullName>
        <ecNumber evidence="2">2.5.1.-</ecNumber>
    </recommendedName>
</protein>
<evidence type="ECO:0000256" key="1">
    <source>
        <dbReference type="ARBA" id="ARBA00022679"/>
    </source>
</evidence>